<accession>A0ABQ5V392</accession>
<dbReference type="EMBL" id="BSNJ01000008">
    <property type="protein sequence ID" value="GLQ21990.1"/>
    <property type="molecule type" value="Genomic_DNA"/>
</dbReference>
<reference evidence="1" key="2">
    <citation type="submission" date="2023-01" db="EMBL/GenBank/DDBJ databases">
        <title>Draft genome sequence of Algimonas porphyrae strain NBRC 108216.</title>
        <authorList>
            <person name="Sun Q."/>
            <person name="Mori K."/>
        </authorList>
    </citation>
    <scope>NUCLEOTIDE SEQUENCE</scope>
    <source>
        <strain evidence="1">NBRC 108216</strain>
    </source>
</reference>
<organism evidence="1 2">
    <name type="scientific">Algimonas porphyrae</name>
    <dbReference type="NCBI Taxonomy" id="1128113"/>
    <lineage>
        <taxon>Bacteria</taxon>
        <taxon>Pseudomonadati</taxon>
        <taxon>Pseudomonadota</taxon>
        <taxon>Alphaproteobacteria</taxon>
        <taxon>Maricaulales</taxon>
        <taxon>Robiginitomaculaceae</taxon>
        <taxon>Algimonas</taxon>
    </lineage>
</organism>
<sequence>MGKIDFPRRGTVIAFDRMAAFAPARMPLQQEELQSPQQARFASFIMVGKDVQARNEALDRDPLGPEWAEIPETKPVQPHDAASVAANAKSCRSASVASIRCA</sequence>
<gene>
    <name evidence="1" type="ORF">GCM10007854_29450</name>
</gene>
<protein>
    <submittedName>
        <fullName evidence="1">Uncharacterized protein</fullName>
    </submittedName>
</protein>
<evidence type="ECO:0000313" key="1">
    <source>
        <dbReference type="EMBL" id="GLQ21990.1"/>
    </source>
</evidence>
<keyword evidence="2" id="KW-1185">Reference proteome</keyword>
<proteinExistence type="predicted"/>
<name>A0ABQ5V392_9PROT</name>
<evidence type="ECO:0000313" key="2">
    <source>
        <dbReference type="Proteomes" id="UP001161390"/>
    </source>
</evidence>
<reference evidence="1" key="1">
    <citation type="journal article" date="2014" name="Int. J. Syst. Evol. Microbiol.">
        <title>Complete genome of a new Firmicutes species belonging to the dominant human colonic microbiota ('Ruminococcus bicirculans') reveals two chromosomes and a selective capacity to utilize plant glucans.</title>
        <authorList>
            <consortium name="NISC Comparative Sequencing Program"/>
            <person name="Wegmann U."/>
            <person name="Louis P."/>
            <person name="Goesmann A."/>
            <person name="Henrissat B."/>
            <person name="Duncan S.H."/>
            <person name="Flint H.J."/>
        </authorList>
    </citation>
    <scope>NUCLEOTIDE SEQUENCE</scope>
    <source>
        <strain evidence="1">NBRC 108216</strain>
    </source>
</reference>
<dbReference type="Proteomes" id="UP001161390">
    <property type="component" value="Unassembled WGS sequence"/>
</dbReference>
<comment type="caution">
    <text evidence="1">The sequence shown here is derived from an EMBL/GenBank/DDBJ whole genome shotgun (WGS) entry which is preliminary data.</text>
</comment>